<comment type="caution">
    <text evidence="2">The sequence shown here is derived from an EMBL/GenBank/DDBJ whole genome shotgun (WGS) entry which is preliminary data.</text>
</comment>
<evidence type="ECO:0000313" key="3">
    <source>
        <dbReference type="Proteomes" id="UP001303046"/>
    </source>
</evidence>
<evidence type="ECO:0008006" key="4">
    <source>
        <dbReference type="Google" id="ProtNLM"/>
    </source>
</evidence>
<keyword evidence="1" id="KW-0812">Transmembrane</keyword>
<keyword evidence="3" id="KW-1185">Reference proteome</keyword>
<protein>
    <recommendedName>
        <fullName evidence="4">SSD domain-containing protein</fullName>
    </recommendedName>
</protein>
<organism evidence="2 3">
    <name type="scientific">Necator americanus</name>
    <name type="common">Human hookworm</name>
    <dbReference type="NCBI Taxonomy" id="51031"/>
    <lineage>
        <taxon>Eukaryota</taxon>
        <taxon>Metazoa</taxon>
        <taxon>Ecdysozoa</taxon>
        <taxon>Nematoda</taxon>
        <taxon>Chromadorea</taxon>
        <taxon>Rhabditida</taxon>
        <taxon>Rhabditina</taxon>
        <taxon>Rhabditomorpha</taxon>
        <taxon>Strongyloidea</taxon>
        <taxon>Ancylostomatidae</taxon>
        <taxon>Bunostominae</taxon>
        <taxon>Necator</taxon>
    </lineage>
</organism>
<feature type="transmembrane region" description="Helical" evidence="1">
    <location>
        <begin position="42"/>
        <end position="61"/>
    </location>
</feature>
<sequence length="124" mass="13335">MRRVPYTSAAAKEVVANFPEFDVIPFDTEVGMVNVILQISNVAYLISLSILIGISVVAMVFVGNLTLSSIVVISSILIFLETFFISALIGMTLNPFSTALLIFVAGASVKHYSFVSSLPPDFGK</sequence>
<evidence type="ECO:0000256" key="1">
    <source>
        <dbReference type="SAM" id="Phobius"/>
    </source>
</evidence>
<reference evidence="2 3" key="1">
    <citation type="submission" date="2023-08" db="EMBL/GenBank/DDBJ databases">
        <title>A Necator americanus chromosomal reference genome.</title>
        <authorList>
            <person name="Ilik V."/>
            <person name="Petrzelkova K.J."/>
            <person name="Pardy F."/>
            <person name="Fuh T."/>
            <person name="Niatou-Singa F.S."/>
            <person name="Gouil Q."/>
            <person name="Baker L."/>
            <person name="Ritchie M.E."/>
            <person name="Jex A.R."/>
            <person name="Gazzola D."/>
            <person name="Li H."/>
            <person name="Toshio Fujiwara R."/>
            <person name="Zhan B."/>
            <person name="Aroian R.V."/>
            <person name="Pafco B."/>
            <person name="Schwarz E.M."/>
        </authorList>
    </citation>
    <scope>NUCLEOTIDE SEQUENCE [LARGE SCALE GENOMIC DNA]</scope>
    <source>
        <strain evidence="2 3">Aroian</strain>
        <tissue evidence="2">Whole animal</tissue>
    </source>
</reference>
<dbReference type="SUPFAM" id="SSF82866">
    <property type="entry name" value="Multidrug efflux transporter AcrB transmembrane domain"/>
    <property type="match status" value="1"/>
</dbReference>
<keyword evidence="1" id="KW-1133">Transmembrane helix</keyword>
<dbReference type="EMBL" id="JAVFWL010000004">
    <property type="protein sequence ID" value="KAK6750987.1"/>
    <property type="molecule type" value="Genomic_DNA"/>
</dbReference>
<feature type="transmembrane region" description="Helical" evidence="1">
    <location>
        <begin position="67"/>
        <end position="89"/>
    </location>
</feature>
<accession>A0ABR1DKS7</accession>
<proteinExistence type="predicted"/>
<keyword evidence="1" id="KW-0472">Membrane</keyword>
<gene>
    <name evidence="2" type="primary">Necator_chrIV.g16060</name>
    <name evidence="2" type="ORF">RB195_002764</name>
</gene>
<evidence type="ECO:0000313" key="2">
    <source>
        <dbReference type="EMBL" id="KAK6750987.1"/>
    </source>
</evidence>
<name>A0ABR1DKS7_NECAM</name>
<dbReference type="Proteomes" id="UP001303046">
    <property type="component" value="Unassembled WGS sequence"/>
</dbReference>
<feature type="transmembrane region" description="Helical" evidence="1">
    <location>
        <begin position="96"/>
        <end position="114"/>
    </location>
</feature>